<proteinExistence type="predicted"/>
<dbReference type="Proteomes" id="UP000324800">
    <property type="component" value="Unassembled WGS sequence"/>
</dbReference>
<sequence length="111" mass="12817">MKQLARLMAENQIALRPSFERVAILRLRYKYPYGFTCNFDETPFRLRDDLSTYVFFTEDAPLSPTIAPPRAKNASIVPFVCDDGQHLTTFILWPAEKVPPELEPLISRDVQ</sequence>
<protein>
    <submittedName>
        <fullName evidence="1">Uncharacterized protein</fullName>
    </submittedName>
</protein>
<dbReference type="EMBL" id="SNRW01045898">
    <property type="protein sequence ID" value="KAA6319381.1"/>
    <property type="molecule type" value="Genomic_DNA"/>
</dbReference>
<dbReference type="AlphaFoldDB" id="A0A5J4QES7"/>
<name>A0A5J4QES7_9EUKA</name>
<evidence type="ECO:0000313" key="2">
    <source>
        <dbReference type="Proteomes" id="UP000324800"/>
    </source>
</evidence>
<dbReference type="OrthoDB" id="4327074at2759"/>
<feature type="non-terminal residue" evidence="1">
    <location>
        <position position="111"/>
    </location>
</feature>
<gene>
    <name evidence="1" type="ORF">EZS28_054825</name>
</gene>
<organism evidence="1 2">
    <name type="scientific">Streblomastix strix</name>
    <dbReference type="NCBI Taxonomy" id="222440"/>
    <lineage>
        <taxon>Eukaryota</taxon>
        <taxon>Metamonada</taxon>
        <taxon>Preaxostyla</taxon>
        <taxon>Oxymonadida</taxon>
        <taxon>Streblomastigidae</taxon>
        <taxon>Streblomastix</taxon>
    </lineage>
</organism>
<accession>A0A5J4QES7</accession>
<comment type="caution">
    <text evidence="1">The sequence shown here is derived from an EMBL/GenBank/DDBJ whole genome shotgun (WGS) entry which is preliminary data.</text>
</comment>
<reference evidence="1 2" key="1">
    <citation type="submission" date="2019-03" db="EMBL/GenBank/DDBJ databases">
        <title>Single cell metagenomics reveals metabolic interactions within the superorganism composed of flagellate Streblomastix strix and complex community of Bacteroidetes bacteria on its surface.</title>
        <authorList>
            <person name="Treitli S.C."/>
            <person name="Kolisko M."/>
            <person name="Husnik F."/>
            <person name="Keeling P."/>
            <person name="Hampl V."/>
        </authorList>
    </citation>
    <scope>NUCLEOTIDE SEQUENCE [LARGE SCALE GENOMIC DNA]</scope>
    <source>
        <strain evidence="1">ST1C</strain>
    </source>
</reference>
<evidence type="ECO:0000313" key="1">
    <source>
        <dbReference type="EMBL" id="KAA6319381.1"/>
    </source>
</evidence>